<evidence type="ECO:0000313" key="4">
    <source>
        <dbReference type="EMBL" id="GFE38616.1"/>
    </source>
</evidence>
<feature type="region of interest" description="Disordered" evidence="1">
    <location>
        <begin position="39"/>
        <end position="58"/>
    </location>
</feature>
<reference evidence="4 5" key="1">
    <citation type="submission" date="2019-12" db="EMBL/GenBank/DDBJ databases">
        <title>Whole genome shotgun sequence of Streptomyces tubercidicus NBRC 13090.</title>
        <authorList>
            <person name="Ichikawa N."/>
            <person name="Kimura A."/>
            <person name="Kitahashi Y."/>
            <person name="Komaki H."/>
            <person name="Tamura T."/>
        </authorList>
    </citation>
    <scope>NUCLEOTIDE SEQUENCE [LARGE SCALE GENOMIC DNA]</scope>
    <source>
        <strain evidence="4 5">NBRC 13090</strain>
    </source>
</reference>
<dbReference type="EMBL" id="BLIR01000001">
    <property type="protein sequence ID" value="GFE38616.1"/>
    <property type="molecule type" value="Genomic_DNA"/>
</dbReference>
<keyword evidence="2" id="KW-0472">Membrane</keyword>
<dbReference type="Pfam" id="PF19516">
    <property type="entry name" value="DUF6049"/>
    <property type="match status" value="1"/>
</dbReference>
<dbReference type="Proteomes" id="UP000431826">
    <property type="component" value="Unassembled WGS sequence"/>
</dbReference>
<organism evidence="4 5">
    <name type="scientific">Streptomyces tubercidicus</name>
    <dbReference type="NCBI Taxonomy" id="47759"/>
    <lineage>
        <taxon>Bacteria</taxon>
        <taxon>Bacillati</taxon>
        <taxon>Actinomycetota</taxon>
        <taxon>Actinomycetes</taxon>
        <taxon>Kitasatosporales</taxon>
        <taxon>Streptomycetaceae</taxon>
        <taxon>Streptomyces</taxon>
    </lineage>
</organism>
<evidence type="ECO:0008006" key="6">
    <source>
        <dbReference type="Google" id="ProtNLM"/>
    </source>
</evidence>
<feature type="transmembrane region" description="Helical" evidence="2">
    <location>
        <begin position="664"/>
        <end position="688"/>
    </location>
</feature>
<dbReference type="InterPro" id="IPR013783">
    <property type="entry name" value="Ig-like_fold"/>
</dbReference>
<dbReference type="OrthoDB" id="3797035at2"/>
<evidence type="ECO:0000313" key="5">
    <source>
        <dbReference type="Proteomes" id="UP000431826"/>
    </source>
</evidence>
<dbReference type="GO" id="GO:0005975">
    <property type="term" value="P:carbohydrate metabolic process"/>
    <property type="evidence" value="ECO:0007669"/>
    <property type="project" value="UniProtKB-ARBA"/>
</dbReference>
<feature type="region of interest" description="Disordered" evidence="1">
    <location>
        <begin position="465"/>
        <end position="487"/>
    </location>
</feature>
<feature type="compositionally biased region" description="Acidic residues" evidence="1">
    <location>
        <begin position="701"/>
        <end position="712"/>
    </location>
</feature>
<proteinExistence type="predicted"/>
<name>A0A640UX61_9ACTN</name>
<accession>A0A640UX61</accession>
<feature type="chain" id="PRO_5024837580" description="Lipoprotein" evidence="3">
    <location>
        <begin position="25"/>
        <end position="751"/>
    </location>
</feature>
<evidence type="ECO:0000256" key="1">
    <source>
        <dbReference type="SAM" id="MobiDB-lite"/>
    </source>
</evidence>
<feature type="region of interest" description="Disordered" evidence="1">
    <location>
        <begin position="692"/>
        <end position="751"/>
    </location>
</feature>
<gene>
    <name evidence="4" type="ORF">Stube_32890</name>
</gene>
<keyword evidence="5" id="KW-1185">Reference proteome</keyword>
<protein>
    <recommendedName>
        <fullName evidence="6">Lipoprotein</fullName>
    </recommendedName>
</protein>
<evidence type="ECO:0000256" key="2">
    <source>
        <dbReference type="SAM" id="Phobius"/>
    </source>
</evidence>
<dbReference type="Gene3D" id="2.60.40.10">
    <property type="entry name" value="Immunoglobulins"/>
    <property type="match status" value="1"/>
</dbReference>
<keyword evidence="2" id="KW-0812">Transmembrane</keyword>
<evidence type="ECO:0000256" key="3">
    <source>
        <dbReference type="SAM" id="SignalP"/>
    </source>
</evidence>
<dbReference type="GeneID" id="96284392"/>
<sequence>MTLLTGVLLLVGLLQAPHASTAQAAPTGSRTVDVTIDSMSPSAPSKGGSVTVSGTLTNDGRSTITDAHVGMHRGDALGGRSSIDNVSRRTGYLPGADGEEIKGSAKKVGKLEPGVSRPFTLSVPVKDLDLDENGVYQLGVSVSGRSPASSYSQVLGFDRTLLPWQEADATKKTQLTYMWPLISSTHLTAETDADAQQTPVFRNDDLAAELAPGGRLQQMVSLSKNLPVTFVIDPDLLATVDAMTKSYRVNGPDGPMGKNQAVAKQWLHELEEAAQTHEVVALPFADPDLASLAHHGKHVPSALSHLGPATELAETTVDTILGVKPRTDFAWPVDGAIDSSVVDVATSAGAHKVITRSDSLRETGGLSYTPTAARPIGGGNTAVVADAQLSRAFEGDMSKAGKSAHAVQDFLAQTQMINLEDPGRQRSIVVAPQRMPSVSQAHAMATALRTLEDSGRWSQPLTLGRAAKAKPDRSATRRVPSGAAYPSSLRRQELPTTAFRQIQGTQAALDDYQVILAQPERVVTPFGSAIMREMSTEWRGNAAGAAGFRHSVRSYLDGLTKKVRLIQKSGATLSGRSATIPVTVQNNLVQGVKDMTLKLTSSQPNRLDAGKAQQITVDGGHSQSFKFTTTANANGRAWVTAQLYTADGKPYGDPMTFQVNVTEITATVMLVIAGGVLLLVLAGVRIYLQRKRAADRREENGSDGDGPDDDTGTDGGNGGTDGDEPEQPSDPTPDTGSESSDPSGSGEKVDR</sequence>
<dbReference type="InterPro" id="IPR046112">
    <property type="entry name" value="DUF6049"/>
</dbReference>
<dbReference type="RefSeq" id="WP_159744442.1">
    <property type="nucleotide sequence ID" value="NZ_BLIR01000001.1"/>
</dbReference>
<keyword evidence="3" id="KW-0732">Signal</keyword>
<dbReference type="AlphaFoldDB" id="A0A640UX61"/>
<keyword evidence="2" id="KW-1133">Transmembrane helix</keyword>
<feature type="signal peptide" evidence="3">
    <location>
        <begin position="1"/>
        <end position="24"/>
    </location>
</feature>
<feature type="compositionally biased region" description="Low complexity" evidence="1">
    <location>
        <begin position="732"/>
        <end position="751"/>
    </location>
</feature>
<comment type="caution">
    <text evidence="4">The sequence shown here is derived from an EMBL/GenBank/DDBJ whole genome shotgun (WGS) entry which is preliminary data.</text>
</comment>